<proteinExistence type="inferred from homology"/>
<dbReference type="CDD" id="cd04730">
    <property type="entry name" value="NPD_like"/>
    <property type="match status" value="1"/>
</dbReference>
<dbReference type="EMBL" id="JAEACQ010000252">
    <property type="protein sequence ID" value="MBL7630553.1"/>
    <property type="molecule type" value="Genomic_DNA"/>
</dbReference>
<evidence type="ECO:0000256" key="4">
    <source>
        <dbReference type="ARBA" id="ARBA00023002"/>
    </source>
</evidence>
<organism evidence="7 8">
    <name type="scientific">Frankia nepalensis</name>
    <dbReference type="NCBI Taxonomy" id="1836974"/>
    <lineage>
        <taxon>Bacteria</taxon>
        <taxon>Bacillati</taxon>
        <taxon>Actinomycetota</taxon>
        <taxon>Actinomycetes</taxon>
        <taxon>Frankiales</taxon>
        <taxon>Frankiaceae</taxon>
        <taxon>Frankia</taxon>
    </lineage>
</organism>
<dbReference type="InterPro" id="IPR004136">
    <property type="entry name" value="NMO"/>
</dbReference>
<evidence type="ECO:0000256" key="3">
    <source>
        <dbReference type="ARBA" id="ARBA00022643"/>
    </source>
</evidence>
<dbReference type="Pfam" id="PF03060">
    <property type="entry name" value="NMO"/>
    <property type="match status" value="1"/>
</dbReference>
<dbReference type="PANTHER" id="PTHR42747:SF4">
    <property type="entry name" value="BLR1330 PROTEIN"/>
    <property type="match status" value="1"/>
</dbReference>
<name>A0A937UQX8_9ACTN</name>
<dbReference type="GO" id="GO:0018580">
    <property type="term" value="F:nitronate monooxygenase activity"/>
    <property type="evidence" value="ECO:0007669"/>
    <property type="project" value="InterPro"/>
</dbReference>
<keyword evidence="4" id="KW-0560">Oxidoreductase</keyword>
<evidence type="ECO:0000256" key="1">
    <source>
        <dbReference type="ARBA" id="ARBA00009881"/>
    </source>
</evidence>
<comment type="caution">
    <text evidence="7">The sequence shown here is derived from an EMBL/GenBank/DDBJ whole genome shotgun (WGS) entry which is preliminary data.</text>
</comment>
<reference evidence="7" key="1">
    <citation type="submission" date="2020-12" db="EMBL/GenBank/DDBJ databases">
        <title>Genomic characterization of non-nitrogen-fixing Frankia strains.</title>
        <authorList>
            <person name="Carlos-Shanley C."/>
            <person name="Guerra T."/>
            <person name="Hahn D."/>
        </authorList>
    </citation>
    <scope>NUCLEOTIDE SEQUENCE</scope>
    <source>
        <strain evidence="7">CN6</strain>
    </source>
</reference>
<dbReference type="InterPro" id="IPR013785">
    <property type="entry name" value="Aldolase_TIM"/>
</dbReference>
<dbReference type="AlphaFoldDB" id="A0A937UQX8"/>
<dbReference type="RefSeq" id="WP_203003601.1">
    <property type="nucleotide sequence ID" value="NZ_JADWYU010000248.1"/>
</dbReference>
<dbReference type="Proteomes" id="UP000604475">
    <property type="component" value="Unassembled WGS sequence"/>
</dbReference>
<dbReference type="Gene3D" id="3.20.20.70">
    <property type="entry name" value="Aldolase class I"/>
    <property type="match status" value="1"/>
</dbReference>
<keyword evidence="5 7" id="KW-0503">Monooxygenase</keyword>
<keyword evidence="3" id="KW-0288">FMN</keyword>
<evidence type="ECO:0000256" key="5">
    <source>
        <dbReference type="ARBA" id="ARBA00023033"/>
    </source>
</evidence>
<evidence type="ECO:0000313" key="7">
    <source>
        <dbReference type="EMBL" id="MBL7630553.1"/>
    </source>
</evidence>
<protein>
    <submittedName>
        <fullName evidence="7">Nitronate monooxygenase</fullName>
    </submittedName>
</protein>
<evidence type="ECO:0000256" key="6">
    <source>
        <dbReference type="SAM" id="MobiDB-lite"/>
    </source>
</evidence>
<evidence type="ECO:0000313" key="8">
    <source>
        <dbReference type="Proteomes" id="UP000604475"/>
    </source>
</evidence>
<evidence type="ECO:0000256" key="2">
    <source>
        <dbReference type="ARBA" id="ARBA00022630"/>
    </source>
</evidence>
<gene>
    <name evidence="7" type="ORF">I7412_26010</name>
</gene>
<keyword evidence="2" id="KW-0285">Flavoprotein</keyword>
<sequence>MSPTGSGPTSAAPAELGAAPPGPGPFDRLTVPLIAAPMTRVSTPALVSAACAAGIIGAFPTSNCRSSAELDEWLDEITASVRAASGRPDAPSPGPVAANLIVHRVNRRLDDDLATIVRRGVGIVITSVGNPVPVIDPLHQAGCRVLVDVASVAHAEKAAVAGADGLVLLSAGAGGHTGSANPFAFARAVRHFYPGPLVLAGGISDGTALWAATVLGYDLGYMGTKFIATEESGASPEWRQAVVDARLDDITLGTAPNGVAASLLPGFGSAGHTVSGVHAVTTVAEVVRATRAQWHEARARTHAAVVDLARAGGQTT</sequence>
<dbReference type="SUPFAM" id="SSF51412">
    <property type="entry name" value="Inosine monophosphate dehydrogenase (IMPDH)"/>
    <property type="match status" value="1"/>
</dbReference>
<dbReference type="PANTHER" id="PTHR42747">
    <property type="entry name" value="NITRONATE MONOOXYGENASE-RELATED"/>
    <property type="match status" value="1"/>
</dbReference>
<accession>A0A937UQX8</accession>
<comment type="similarity">
    <text evidence="1">Belongs to the nitronate monooxygenase family. NMO class I subfamily.</text>
</comment>
<keyword evidence="8" id="KW-1185">Reference proteome</keyword>
<feature type="region of interest" description="Disordered" evidence="6">
    <location>
        <begin position="1"/>
        <end position="23"/>
    </location>
</feature>